<dbReference type="Gene3D" id="3.30.730.30">
    <property type="entry name" value="YaiA protein"/>
    <property type="match status" value="1"/>
</dbReference>
<feature type="region of interest" description="Disordered" evidence="1">
    <location>
        <begin position="41"/>
        <end position="63"/>
    </location>
</feature>
<dbReference type="InterPro" id="IPR038462">
    <property type="entry name" value="YaiA-like_sf"/>
</dbReference>
<accession>A0A1H9HCI2</accession>
<dbReference type="AlphaFoldDB" id="A0A1H9HCI2"/>
<protein>
    <submittedName>
        <fullName evidence="2">YaiA protein</fullName>
    </submittedName>
</protein>
<reference evidence="3" key="1">
    <citation type="submission" date="2016-10" db="EMBL/GenBank/DDBJ databases">
        <authorList>
            <person name="Varghese N."/>
            <person name="Submissions S."/>
        </authorList>
    </citation>
    <scope>NUCLEOTIDE SEQUENCE [LARGE SCALE GENOMIC DNA]</scope>
    <source>
        <strain evidence="3">8N4</strain>
    </source>
</reference>
<proteinExistence type="predicted"/>
<organism evidence="2 3">
    <name type="scientific">Rosenbergiella nectarea</name>
    <dbReference type="NCBI Taxonomy" id="988801"/>
    <lineage>
        <taxon>Bacteria</taxon>
        <taxon>Pseudomonadati</taxon>
        <taxon>Pseudomonadota</taxon>
        <taxon>Gammaproteobacteria</taxon>
        <taxon>Enterobacterales</taxon>
        <taxon>Erwiniaceae</taxon>
        <taxon>Rosenbergiella</taxon>
    </lineage>
</organism>
<evidence type="ECO:0000313" key="2">
    <source>
        <dbReference type="EMBL" id="SEQ60069.1"/>
    </source>
</evidence>
<dbReference type="EMBL" id="FOGC01000004">
    <property type="protein sequence ID" value="SEQ60069.1"/>
    <property type="molecule type" value="Genomic_DNA"/>
</dbReference>
<dbReference type="Proteomes" id="UP000242515">
    <property type="component" value="Unassembled WGS sequence"/>
</dbReference>
<dbReference type="Pfam" id="PF16362">
    <property type="entry name" value="YaiA"/>
    <property type="match status" value="1"/>
</dbReference>
<gene>
    <name evidence="2" type="ORF">SAMN05216522_104170</name>
</gene>
<evidence type="ECO:0000256" key="1">
    <source>
        <dbReference type="SAM" id="MobiDB-lite"/>
    </source>
</evidence>
<evidence type="ECO:0000313" key="3">
    <source>
        <dbReference type="Proteomes" id="UP000242515"/>
    </source>
</evidence>
<keyword evidence="3" id="KW-1185">Reference proteome</keyword>
<dbReference type="RefSeq" id="WP_092674645.1">
    <property type="nucleotide sequence ID" value="NZ_FOGC01000004.1"/>
</dbReference>
<dbReference type="NCBIfam" id="NF007698">
    <property type="entry name" value="PRK10380.1"/>
    <property type="match status" value="1"/>
</dbReference>
<name>A0A1H9HCI2_9GAMM</name>
<dbReference type="OrthoDB" id="6429263at2"/>
<dbReference type="InterPro" id="IPR032303">
    <property type="entry name" value="YaiA"/>
</dbReference>
<sequence>MAGHPPYPRKAWIIEVSDGQGEEKVGHYELRADHPYPDTLISQYRTRQEAEDAKERYVGEDKE</sequence>
<feature type="compositionally biased region" description="Basic and acidic residues" evidence="1">
    <location>
        <begin position="46"/>
        <end position="63"/>
    </location>
</feature>